<keyword evidence="4 5" id="KW-0732">Signal</keyword>
<feature type="chain" id="PRO_5047422799" evidence="5">
    <location>
        <begin position="21"/>
        <end position="539"/>
    </location>
</feature>
<dbReference type="PROSITE" id="PS51257">
    <property type="entry name" value="PROKAR_LIPOPROTEIN"/>
    <property type="match status" value="1"/>
</dbReference>
<dbReference type="PANTHER" id="PTHR30290">
    <property type="entry name" value="PERIPLASMIC BINDING COMPONENT OF ABC TRANSPORTER"/>
    <property type="match status" value="1"/>
</dbReference>
<comment type="similarity">
    <text evidence="2">Belongs to the bacterial solute-binding protein 5 family.</text>
</comment>
<dbReference type="Proteomes" id="UP001597156">
    <property type="component" value="Unassembled WGS sequence"/>
</dbReference>
<dbReference type="Gene3D" id="3.10.105.10">
    <property type="entry name" value="Dipeptide-binding Protein, Domain 3"/>
    <property type="match status" value="1"/>
</dbReference>
<gene>
    <name evidence="7" type="ORF">ACFQ22_02780</name>
</gene>
<evidence type="ECO:0000259" key="6">
    <source>
        <dbReference type="Pfam" id="PF00496"/>
    </source>
</evidence>
<evidence type="ECO:0000313" key="7">
    <source>
        <dbReference type="EMBL" id="MFD1124290.1"/>
    </source>
</evidence>
<dbReference type="InterPro" id="IPR000914">
    <property type="entry name" value="SBP_5_dom"/>
</dbReference>
<dbReference type="PANTHER" id="PTHR30290:SF10">
    <property type="entry name" value="PERIPLASMIC OLIGOPEPTIDE-BINDING PROTEIN-RELATED"/>
    <property type="match status" value="1"/>
</dbReference>
<accession>A0ABW3PPN1</accession>
<evidence type="ECO:0000256" key="5">
    <source>
        <dbReference type="SAM" id="SignalP"/>
    </source>
</evidence>
<evidence type="ECO:0000313" key="8">
    <source>
        <dbReference type="Proteomes" id="UP001597156"/>
    </source>
</evidence>
<dbReference type="CDD" id="cd08504">
    <property type="entry name" value="PBP2_OppA"/>
    <property type="match status" value="1"/>
</dbReference>
<feature type="domain" description="Solute-binding protein family 5" evidence="6">
    <location>
        <begin position="75"/>
        <end position="458"/>
    </location>
</feature>
<evidence type="ECO:0000256" key="3">
    <source>
        <dbReference type="ARBA" id="ARBA00022448"/>
    </source>
</evidence>
<comment type="subcellular location">
    <subcellularLocation>
        <location evidence="1">Cell envelope</location>
    </subcellularLocation>
</comment>
<dbReference type="Pfam" id="PF00496">
    <property type="entry name" value="SBP_bac_5"/>
    <property type="match status" value="1"/>
</dbReference>
<dbReference type="InterPro" id="IPR030678">
    <property type="entry name" value="Peptide/Ni-bd"/>
</dbReference>
<dbReference type="EMBL" id="JBHTLH010000007">
    <property type="protein sequence ID" value="MFD1124290.1"/>
    <property type="molecule type" value="Genomic_DNA"/>
</dbReference>
<reference evidence="8" key="1">
    <citation type="journal article" date="2019" name="Int. J. Syst. Evol. Microbiol.">
        <title>The Global Catalogue of Microorganisms (GCM) 10K type strain sequencing project: providing services to taxonomists for standard genome sequencing and annotation.</title>
        <authorList>
            <consortium name="The Broad Institute Genomics Platform"/>
            <consortium name="The Broad Institute Genome Sequencing Center for Infectious Disease"/>
            <person name="Wu L."/>
            <person name="Ma J."/>
        </authorList>
    </citation>
    <scope>NUCLEOTIDE SEQUENCE [LARGE SCALE GENOMIC DNA]</scope>
    <source>
        <strain evidence="8">CCUG 71848</strain>
    </source>
</reference>
<evidence type="ECO:0000256" key="1">
    <source>
        <dbReference type="ARBA" id="ARBA00004196"/>
    </source>
</evidence>
<name>A0ABW3PPN1_9LACO</name>
<organism evidence="7 8">
    <name type="scientific">Lentilactobacillus raoultii</name>
    <dbReference type="NCBI Taxonomy" id="1987503"/>
    <lineage>
        <taxon>Bacteria</taxon>
        <taxon>Bacillati</taxon>
        <taxon>Bacillota</taxon>
        <taxon>Bacilli</taxon>
        <taxon>Lactobacillales</taxon>
        <taxon>Lactobacillaceae</taxon>
        <taxon>Lentilactobacillus</taxon>
    </lineage>
</organism>
<keyword evidence="3" id="KW-0813">Transport</keyword>
<comment type="caution">
    <text evidence="7">The sequence shown here is derived from an EMBL/GenBank/DDBJ whole genome shotgun (WGS) entry which is preliminary data.</text>
</comment>
<evidence type="ECO:0000256" key="4">
    <source>
        <dbReference type="ARBA" id="ARBA00022729"/>
    </source>
</evidence>
<feature type="signal peptide" evidence="5">
    <location>
        <begin position="1"/>
        <end position="20"/>
    </location>
</feature>
<keyword evidence="8" id="KW-1185">Reference proteome</keyword>
<evidence type="ECO:0000256" key="2">
    <source>
        <dbReference type="ARBA" id="ARBA00005695"/>
    </source>
</evidence>
<sequence>MQKNMLTIGLMVSSLVLVLAACGQKQSNNRNDRVFNATAQANVLTVDPNRETDIGSDMATTQVLEGLYKQNNQGKIVPSLATKIVTPTNQGKTYTFNLRKDGKWNDGSPVTAQDFVVSARRQVNPKTKSQRAAHYSDLKNFTAVNTGKASPSKLGIKALGKYKLQITLSHAVPYYNSILATEVYPVEPKALAKWGTKYGQDAKHAVSDGAYLIKNWNSSKDTWNLVRNPKYYAADHVKLKKIHFQVVKTPQTSFKLFQAGDVDETQISGTWVADAEKQFKKDVKVRRYGQLAFIPWNNYNHITHNLNLRRAVSYSINRRVLADKVLNDGSLPAKSIVPAGEVKGQNGHNFNTSLTTQLTYNLKKAKHYFALAQKQLGTKKISFQLLTADTDAYKAVAEYIQGQASKVSPNLKISVRSVPLQQEISSFSDHKFEAGTLGWSTDYPDPIDYLNIAAKAGQINFTKWTNSKYEALIRKINQTNGQTPARRVKLEQQAASLLNQLQGVTPLYQYSSVHLQTSKVKGLDYPLIGYQKYEFASWK</sequence>
<proteinExistence type="inferred from homology"/>
<dbReference type="RefSeq" id="WP_121979358.1">
    <property type="nucleotide sequence ID" value="NZ_JBHTLH010000007.1"/>
</dbReference>
<dbReference type="InterPro" id="IPR039424">
    <property type="entry name" value="SBP_5"/>
</dbReference>
<dbReference type="Gene3D" id="3.90.76.10">
    <property type="entry name" value="Dipeptide-binding Protein, Domain 1"/>
    <property type="match status" value="1"/>
</dbReference>
<dbReference type="PIRSF" id="PIRSF002741">
    <property type="entry name" value="MppA"/>
    <property type="match status" value="1"/>
</dbReference>
<dbReference type="Gene3D" id="3.40.190.10">
    <property type="entry name" value="Periplasmic binding protein-like II"/>
    <property type="match status" value="1"/>
</dbReference>
<protein>
    <submittedName>
        <fullName evidence="7">Peptide ABC transporter substrate-binding protein</fullName>
    </submittedName>
</protein>
<dbReference type="SUPFAM" id="SSF53850">
    <property type="entry name" value="Periplasmic binding protein-like II"/>
    <property type="match status" value="1"/>
</dbReference>